<dbReference type="Pfam" id="PF14559">
    <property type="entry name" value="TPR_19"/>
    <property type="match status" value="1"/>
</dbReference>
<sequence length="263" mass="28847">MDTTPELLLRHGRPDEALKLLTQRVRQHPADARQRVFLFQLLAVLGQWDRARAQLDACRELDADNAALAATYAITVQAERQRAAVFAGQALPTVLGAPEPWLALLLQALRLSAEGATAQAADLRAQAFEQAPTSAGELDDTRFAWIADADPRFGPCLELVVNGGYAWVPFAQVQALRFEAPADLRDMLWAPVAVTWRNGGEAFGFVPVRYPGTERSDDGQLLLARRTDWSGRDGDVGLGQRVWATDAGEHALLDVRQILFDPA</sequence>
<dbReference type="Pfam" id="PF07024">
    <property type="entry name" value="ImpE"/>
    <property type="match status" value="1"/>
</dbReference>
<name>A0ABS3B180_9XANT</name>
<dbReference type="SUPFAM" id="SSF144059">
    <property type="entry name" value="ImpE-like"/>
    <property type="match status" value="1"/>
</dbReference>
<dbReference type="EMBL" id="JAFIWB010000007">
    <property type="protein sequence ID" value="MBN6102379.1"/>
    <property type="molecule type" value="Genomic_DNA"/>
</dbReference>
<gene>
    <name evidence="1" type="ORF">JR064_09395</name>
</gene>
<dbReference type="Gene3D" id="1.25.40.10">
    <property type="entry name" value="Tetratricopeptide repeat domain"/>
    <property type="match status" value="1"/>
</dbReference>
<comment type="caution">
    <text evidence="1">The sequence shown here is derived from an EMBL/GenBank/DDBJ whole genome shotgun (WGS) entry which is preliminary data.</text>
</comment>
<dbReference type="RefSeq" id="WP_206229552.1">
    <property type="nucleotide sequence ID" value="NZ_JAFIWB010000007.1"/>
</dbReference>
<keyword evidence="2" id="KW-1185">Reference proteome</keyword>
<organism evidence="1 2">
    <name type="scientific">Xanthomonas bonasiae</name>
    <dbReference type="NCBI Taxonomy" id="2810351"/>
    <lineage>
        <taxon>Bacteria</taxon>
        <taxon>Pseudomonadati</taxon>
        <taxon>Pseudomonadota</taxon>
        <taxon>Gammaproteobacteria</taxon>
        <taxon>Lysobacterales</taxon>
        <taxon>Lysobacteraceae</taxon>
        <taxon>Xanthomonas</taxon>
    </lineage>
</organism>
<accession>A0ABS3B180</accession>
<protein>
    <submittedName>
        <fullName evidence="1">Tetratricopeptide repeat protein</fullName>
    </submittedName>
</protein>
<evidence type="ECO:0000313" key="1">
    <source>
        <dbReference type="EMBL" id="MBN6102379.1"/>
    </source>
</evidence>
<dbReference type="Proteomes" id="UP000695802">
    <property type="component" value="Unassembled WGS sequence"/>
</dbReference>
<proteinExistence type="predicted"/>
<dbReference type="InterPro" id="IPR009211">
    <property type="entry name" value="TagJ"/>
</dbReference>
<dbReference type="InterPro" id="IPR011990">
    <property type="entry name" value="TPR-like_helical_dom_sf"/>
</dbReference>
<dbReference type="PIRSF" id="PIRSF029288">
    <property type="entry name" value="SciE_ImpE"/>
    <property type="match status" value="1"/>
</dbReference>
<reference evidence="1 2" key="1">
    <citation type="submission" date="2021-02" db="EMBL/GenBank/DDBJ databases">
        <title>Taxonomically Unique Crown Gall-Associated Xanthomonas Stains Have Deficiency in Virulence Repertories.</title>
        <authorList>
            <person name="Mafakheri H."/>
            <person name="Taghavi S.M."/>
            <person name="Dimkic I."/>
            <person name="Nemanja K."/>
            <person name="Osdaghi E."/>
        </authorList>
    </citation>
    <scope>NUCLEOTIDE SEQUENCE [LARGE SCALE GENOMIC DNA]</scope>
    <source>
        <strain evidence="1 2">FX4</strain>
    </source>
</reference>
<evidence type="ECO:0000313" key="2">
    <source>
        <dbReference type="Proteomes" id="UP000695802"/>
    </source>
</evidence>